<reference evidence="7 8" key="1">
    <citation type="submission" date="2024-01" db="EMBL/GenBank/DDBJ databases">
        <title>Multi-omics insights into the function and evolution of sodium benzoate biodegradation pathways in Benzoatithermus flavus gen. nov., sp. nov. from hot spring.</title>
        <authorList>
            <person name="Hu C.-J."/>
            <person name="Li W.-J."/>
        </authorList>
    </citation>
    <scope>NUCLEOTIDE SEQUENCE [LARGE SCALE GENOMIC DNA]</scope>
    <source>
        <strain evidence="7 8">SYSU G07066</strain>
    </source>
</reference>
<feature type="transmembrane region" description="Helical" evidence="6">
    <location>
        <begin position="73"/>
        <end position="92"/>
    </location>
</feature>
<dbReference type="Pfam" id="PF02653">
    <property type="entry name" value="BPD_transp_2"/>
    <property type="match status" value="1"/>
</dbReference>
<evidence type="ECO:0000256" key="3">
    <source>
        <dbReference type="ARBA" id="ARBA00022692"/>
    </source>
</evidence>
<evidence type="ECO:0000256" key="5">
    <source>
        <dbReference type="ARBA" id="ARBA00023136"/>
    </source>
</evidence>
<dbReference type="Proteomes" id="UP001375743">
    <property type="component" value="Unassembled WGS sequence"/>
</dbReference>
<feature type="transmembrane region" description="Helical" evidence="6">
    <location>
        <begin position="125"/>
        <end position="142"/>
    </location>
</feature>
<evidence type="ECO:0000256" key="4">
    <source>
        <dbReference type="ARBA" id="ARBA00022989"/>
    </source>
</evidence>
<dbReference type="InterPro" id="IPR043428">
    <property type="entry name" value="LivM-like"/>
</dbReference>
<feature type="transmembrane region" description="Helical" evidence="6">
    <location>
        <begin position="44"/>
        <end position="61"/>
    </location>
</feature>
<evidence type="ECO:0000313" key="8">
    <source>
        <dbReference type="Proteomes" id="UP001375743"/>
    </source>
</evidence>
<dbReference type="PANTHER" id="PTHR30482">
    <property type="entry name" value="HIGH-AFFINITY BRANCHED-CHAIN AMINO ACID TRANSPORT SYSTEM PERMEASE"/>
    <property type="match status" value="1"/>
</dbReference>
<evidence type="ECO:0000256" key="2">
    <source>
        <dbReference type="ARBA" id="ARBA00022475"/>
    </source>
</evidence>
<proteinExistence type="predicted"/>
<evidence type="ECO:0000313" key="7">
    <source>
        <dbReference type="EMBL" id="MEK0084525.1"/>
    </source>
</evidence>
<sequence>MRTAVETPAAASGWWRSPPARWLKVAVLLLLLVLIPPWSGNPYITTIFISAVMFGILGAIYDLMIGFAGLTNFGYAGFIAVGAYASALATFHYDVNPWLGLILGGLAGALLGLFTGVVTLRLRGLYLGLTTWFLAEAIRLTISNATDYTRGVMGLNVVPFPDLFGVSFARGQLLSYYYLLLILGAAILIAMALLLRSRVGLAFRAMREDELATQSLGLDTVRLKLLNFTLASAFTGVVGAFYCRYLGILTPTPEEFGVPRTVEILTIAYVGGRGTLWGSLFAAFLLIGLQEYFRSLEAWRLVIYGTLLITVILFLPKGLAGLRRYLW</sequence>
<dbReference type="CDD" id="cd06581">
    <property type="entry name" value="TM_PBP1_LivM_like"/>
    <property type="match status" value="1"/>
</dbReference>
<dbReference type="EMBL" id="JBBLZC010000015">
    <property type="protein sequence ID" value="MEK0084525.1"/>
    <property type="molecule type" value="Genomic_DNA"/>
</dbReference>
<feature type="transmembrane region" description="Helical" evidence="6">
    <location>
        <begin position="21"/>
        <end position="38"/>
    </location>
</feature>
<name>A0ABU8XVS1_9PROT</name>
<keyword evidence="3 6" id="KW-0812">Transmembrane</keyword>
<evidence type="ECO:0000256" key="6">
    <source>
        <dbReference type="SAM" id="Phobius"/>
    </source>
</evidence>
<protein>
    <submittedName>
        <fullName evidence="7">Branched-chain amino acid ABC transporter permease</fullName>
    </submittedName>
</protein>
<organism evidence="7 8">
    <name type="scientific">Benzoatithermus flavus</name>
    <dbReference type="NCBI Taxonomy" id="3108223"/>
    <lineage>
        <taxon>Bacteria</taxon>
        <taxon>Pseudomonadati</taxon>
        <taxon>Pseudomonadota</taxon>
        <taxon>Alphaproteobacteria</taxon>
        <taxon>Geminicoccales</taxon>
        <taxon>Geminicoccaceae</taxon>
        <taxon>Benzoatithermus</taxon>
    </lineage>
</organism>
<dbReference type="InterPro" id="IPR001851">
    <property type="entry name" value="ABC_transp_permease"/>
</dbReference>
<feature type="transmembrane region" description="Helical" evidence="6">
    <location>
        <begin position="225"/>
        <end position="247"/>
    </location>
</feature>
<keyword evidence="8" id="KW-1185">Reference proteome</keyword>
<comment type="caution">
    <text evidence="7">The sequence shown here is derived from an EMBL/GenBank/DDBJ whole genome shotgun (WGS) entry which is preliminary data.</text>
</comment>
<evidence type="ECO:0000256" key="1">
    <source>
        <dbReference type="ARBA" id="ARBA00004651"/>
    </source>
</evidence>
<comment type="subcellular location">
    <subcellularLocation>
        <location evidence="1">Cell membrane</location>
        <topology evidence="1">Multi-pass membrane protein</topology>
    </subcellularLocation>
</comment>
<keyword evidence="2" id="KW-1003">Cell membrane</keyword>
<keyword evidence="5 6" id="KW-0472">Membrane</keyword>
<accession>A0ABU8XVS1</accession>
<feature type="transmembrane region" description="Helical" evidence="6">
    <location>
        <begin position="267"/>
        <end position="289"/>
    </location>
</feature>
<dbReference type="RefSeq" id="WP_418160376.1">
    <property type="nucleotide sequence ID" value="NZ_JBBLZC010000015.1"/>
</dbReference>
<keyword evidence="4 6" id="KW-1133">Transmembrane helix</keyword>
<dbReference type="PANTHER" id="PTHR30482:SF10">
    <property type="entry name" value="HIGH-AFFINITY BRANCHED-CHAIN AMINO ACID TRANSPORT PROTEIN BRAE"/>
    <property type="match status" value="1"/>
</dbReference>
<gene>
    <name evidence="7" type="ORF">U1T56_15315</name>
</gene>
<feature type="transmembrane region" description="Helical" evidence="6">
    <location>
        <begin position="301"/>
        <end position="320"/>
    </location>
</feature>
<feature type="transmembrane region" description="Helical" evidence="6">
    <location>
        <begin position="176"/>
        <end position="195"/>
    </location>
</feature>
<feature type="transmembrane region" description="Helical" evidence="6">
    <location>
        <begin position="98"/>
        <end position="118"/>
    </location>
</feature>